<accession>A0ACC1TXN0</accession>
<reference evidence="1" key="1">
    <citation type="submission" date="2022-09" db="EMBL/GenBank/DDBJ databases">
        <title>A Global Phylogenomic Analysis of the Shiitake Genus Lentinula.</title>
        <authorList>
            <consortium name="DOE Joint Genome Institute"/>
            <person name="Sierra-Patev S."/>
            <person name="Min B."/>
            <person name="Naranjo-Ortiz M."/>
            <person name="Looney B."/>
            <person name="Konkel Z."/>
            <person name="Slot J.C."/>
            <person name="Sakamoto Y."/>
            <person name="Steenwyk J.L."/>
            <person name="Rokas A."/>
            <person name="Carro J."/>
            <person name="Camarero S."/>
            <person name="Ferreira P."/>
            <person name="Molpeceres G."/>
            <person name="Ruiz-Duenas F.J."/>
            <person name="Serrano A."/>
            <person name="Henrissat B."/>
            <person name="Drula E."/>
            <person name="Hughes K.W."/>
            <person name="Mata J.L."/>
            <person name="Ishikawa N.K."/>
            <person name="Vargas-Isla R."/>
            <person name="Ushijima S."/>
            <person name="Smith C.A."/>
            <person name="Ahrendt S."/>
            <person name="Andreopoulos W."/>
            <person name="He G."/>
            <person name="Labutti K."/>
            <person name="Lipzen A."/>
            <person name="Ng V."/>
            <person name="Riley R."/>
            <person name="Sandor L."/>
            <person name="Barry K."/>
            <person name="Martinez A.T."/>
            <person name="Xiao Y."/>
            <person name="Gibbons J.G."/>
            <person name="Terashima K."/>
            <person name="Grigoriev I.V."/>
            <person name="Hibbett D.S."/>
        </authorList>
    </citation>
    <scope>NUCLEOTIDE SEQUENCE</scope>
    <source>
        <strain evidence="1">TMI1499</strain>
    </source>
</reference>
<feature type="non-terminal residue" evidence="1">
    <location>
        <position position="161"/>
    </location>
</feature>
<name>A0ACC1TXN0_9AGAR</name>
<keyword evidence="2" id="KW-1185">Reference proteome</keyword>
<protein>
    <submittedName>
        <fullName evidence="1">Uncharacterized protein</fullName>
    </submittedName>
</protein>
<evidence type="ECO:0000313" key="1">
    <source>
        <dbReference type="EMBL" id="KAJ3809525.1"/>
    </source>
</evidence>
<sequence length="161" mass="18221">MRRSGIQSRVPLQIPKDIHTIVDQYDLNPTLHVAVACPKCYALSPFNDEALKNAENAHEAHLPFPVCEERLHPDSPSCGTTLWHTRHSGKRLFVSPIRKQVFQDLKEWIGRILAVPGIEDAVAEHQQRPFPTRTDSEIDFVDSVVFRGFRGVDGQPFVTSQ</sequence>
<comment type="caution">
    <text evidence="1">The sequence shown here is derived from an EMBL/GenBank/DDBJ whole genome shotgun (WGS) entry which is preliminary data.</text>
</comment>
<organism evidence="1 2">
    <name type="scientific">Lentinula aff. lateritia</name>
    <dbReference type="NCBI Taxonomy" id="2804960"/>
    <lineage>
        <taxon>Eukaryota</taxon>
        <taxon>Fungi</taxon>
        <taxon>Dikarya</taxon>
        <taxon>Basidiomycota</taxon>
        <taxon>Agaricomycotina</taxon>
        <taxon>Agaricomycetes</taxon>
        <taxon>Agaricomycetidae</taxon>
        <taxon>Agaricales</taxon>
        <taxon>Marasmiineae</taxon>
        <taxon>Omphalotaceae</taxon>
        <taxon>Lentinula</taxon>
    </lineage>
</organism>
<proteinExistence type="predicted"/>
<dbReference type="Proteomes" id="UP001163835">
    <property type="component" value="Unassembled WGS sequence"/>
</dbReference>
<dbReference type="EMBL" id="MU795153">
    <property type="protein sequence ID" value="KAJ3809525.1"/>
    <property type="molecule type" value="Genomic_DNA"/>
</dbReference>
<gene>
    <name evidence="1" type="ORF">F5876DRAFT_43706</name>
</gene>
<evidence type="ECO:0000313" key="2">
    <source>
        <dbReference type="Proteomes" id="UP001163835"/>
    </source>
</evidence>